<comment type="subcellular location">
    <subcellularLocation>
        <location evidence="1">Membrane</location>
        <topology evidence="1">Multi-pass membrane protein</topology>
    </subcellularLocation>
</comment>
<keyword evidence="2 5" id="KW-0812">Transmembrane</keyword>
<dbReference type="GO" id="GO:0030968">
    <property type="term" value="P:endoplasmic reticulum unfolded protein response"/>
    <property type="evidence" value="ECO:0000318"/>
    <property type="project" value="GO_Central"/>
</dbReference>
<reference evidence="6 7" key="1">
    <citation type="journal article" date="2014" name="Nat. Commun.">
        <title>Klebsormidium flaccidum genome reveals primary factors for plant terrestrial adaptation.</title>
        <authorList>
            <person name="Hori K."/>
            <person name="Maruyama F."/>
            <person name="Fujisawa T."/>
            <person name="Togashi T."/>
            <person name="Yamamoto N."/>
            <person name="Seo M."/>
            <person name="Sato S."/>
            <person name="Yamada T."/>
            <person name="Mori H."/>
            <person name="Tajima N."/>
            <person name="Moriyama T."/>
            <person name="Ikeuchi M."/>
            <person name="Watanabe M."/>
            <person name="Wada H."/>
            <person name="Kobayashi K."/>
            <person name="Saito M."/>
            <person name="Masuda T."/>
            <person name="Sasaki-Sekimoto Y."/>
            <person name="Mashiguchi K."/>
            <person name="Awai K."/>
            <person name="Shimojima M."/>
            <person name="Masuda S."/>
            <person name="Iwai M."/>
            <person name="Nobusawa T."/>
            <person name="Narise T."/>
            <person name="Kondo S."/>
            <person name="Saito H."/>
            <person name="Sato R."/>
            <person name="Murakawa M."/>
            <person name="Ihara Y."/>
            <person name="Oshima-Yamada Y."/>
            <person name="Ohtaka K."/>
            <person name="Satoh M."/>
            <person name="Sonobe K."/>
            <person name="Ishii M."/>
            <person name="Ohtani R."/>
            <person name="Kanamori-Sato M."/>
            <person name="Honoki R."/>
            <person name="Miyazaki D."/>
            <person name="Mochizuki H."/>
            <person name="Umetsu J."/>
            <person name="Higashi K."/>
            <person name="Shibata D."/>
            <person name="Kamiya Y."/>
            <person name="Sato N."/>
            <person name="Nakamura Y."/>
            <person name="Tabata S."/>
            <person name="Ida S."/>
            <person name="Kurokawa K."/>
            <person name="Ohta H."/>
        </authorList>
    </citation>
    <scope>NUCLEOTIDE SEQUENCE [LARGE SCALE GENOMIC DNA]</scope>
    <source>
        <strain evidence="6 7">NIES-2285</strain>
    </source>
</reference>
<keyword evidence="3 5" id="KW-1133">Transmembrane helix</keyword>
<keyword evidence="4 5" id="KW-0472">Membrane</keyword>
<feature type="transmembrane region" description="Helical" evidence="5">
    <location>
        <begin position="108"/>
        <end position="128"/>
    </location>
</feature>
<name>A0A1Y1IAY3_KLENI</name>
<dbReference type="Proteomes" id="UP000054558">
    <property type="component" value="Unassembled WGS sequence"/>
</dbReference>
<dbReference type="OrthoDB" id="7933078at2759"/>
<evidence type="ECO:0000313" key="6">
    <source>
        <dbReference type="EMBL" id="GAQ88080.1"/>
    </source>
</evidence>
<evidence type="ECO:0000256" key="1">
    <source>
        <dbReference type="ARBA" id="ARBA00004141"/>
    </source>
</evidence>
<comment type="similarity">
    <text evidence="5">Belongs to the BI1 family.</text>
</comment>
<dbReference type="EMBL" id="DF237347">
    <property type="protein sequence ID" value="GAQ88080.1"/>
    <property type="molecule type" value="Genomic_DNA"/>
</dbReference>
<gene>
    <name evidence="6" type="ORF">KFL_003980150</name>
</gene>
<evidence type="ECO:0000256" key="5">
    <source>
        <dbReference type="RuleBase" id="RU004379"/>
    </source>
</evidence>
<evidence type="ECO:0000256" key="2">
    <source>
        <dbReference type="ARBA" id="ARBA00022692"/>
    </source>
</evidence>
<dbReference type="PANTHER" id="PTHR23291:SF50">
    <property type="entry name" value="PROTEIN LIFEGUARD 4"/>
    <property type="match status" value="1"/>
</dbReference>
<sequence>MAATSYEKMGTSVKEDSTFVDLENGDMLYPGIEDNEMRWGFIRKVYGILSAQLLFTSVVVAVIILNAPVRGFVMTSQPFIWVSLLLPFITMIPLYIYRHRHPHNLGILALWTFSLSLMVGTTCTFYSGALVLEALLLTGAVVVGLTAYTFYAVKKGADFSYLGPMLFSSLMVLIMWGFIQFFFAPGPIGYFIYSLVGALLFSLYIVYDTDNLIKRYSYDEYVWASVGLYLDIINLFLRLLQILRSLQGGNN</sequence>
<dbReference type="AlphaFoldDB" id="A0A1Y1IAY3"/>
<proteinExistence type="inferred from homology"/>
<dbReference type="GO" id="GO:0016020">
    <property type="term" value="C:membrane"/>
    <property type="evidence" value="ECO:0000318"/>
    <property type="project" value="GO_Central"/>
</dbReference>
<evidence type="ECO:0000313" key="7">
    <source>
        <dbReference type="Proteomes" id="UP000054558"/>
    </source>
</evidence>
<evidence type="ECO:0000256" key="3">
    <source>
        <dbReference type="ARBA" id="ARBA00022989"/>
    </source>
</evidence>
<dbReference type="OMA" id="FTGWYVY"/>
<organism evidence="6 7">
    <name type="scientific">Klebsormidium nitens</name>
    <name type="common">Green alga</name>
    <name type="synonym">Ulothrix nitens</name>
    <dbReference type="NCBI Taxonomy" id="105231"/>
    <lineage>
        <taxon>Eukaryota</taxon>
        <taxon>Viridiplantae</taxon>
        <taxon>Streptophyta</taxon>
        <taxon>Klebsormidiophyceae</taxon>
        <taxon>Klebsormidiales</taxon>
        <taxon>Klebsormidiaceae</taxon>
        <taxon>Klebsormidium</taxon>
    </lineage>
</organism>
<feature type="transmembrane region" description="Helical" evidence="5">
    <location>
        <begin position="45"/>
        <end position="67"/>
    </location>
</feature>
<dbReference type="PANTHER" id="PTHR23291">
    <property type="entry name" value="BAX INHIBITOR-RELATED"/>
    <property type="match status" value="1"/>
</dbReference>
<keyword evidence="7" id="KW-1185">Reference proteome</keyword>
<dbReference type="InterPro" id="IPR006214">
    <property type="entry name" value="Bax_inhibitor_1-related"/>
</dbReference>
<accession>A0A1Y1IAY3</accession>
<dbReference type="GO" id="GO:0005262">
    <property type="term" value="F:calcium channel activity"/>
    <property type="evidence" value="ECO:0000318"/>
    <property type="project" value="GO_Central"/>
</dbReference>
<evidence type="ECO:0000256" key="4">
    <source>
        <dbReference type="ARBA" id="ARBA00023136"/>
    </source>
</evidence>
<protein>
    <submittedName>
        <fullName evidence="6">Transmembrane BAX inhibitor motif-containing protein</fullName>
    </submittedName>
</protein>
<feature type="transmembrane region" description="Helical" evidence="5">
    <location>
        <begin position="165"/>
        <end position="184"/>
    </location>
</feature>
<feature type="transmembrane region" description="Helical" evidence="5">
    <location>
        <begin position="79"/>
        <end position="96"/>
    </location>
</feature>
<dbReference type="Pfam" id="PF01027">
    <property type="entry name" value="Bax1-I"/>
    <property type="match status" value="1"/>
</dbReference>
<feature type="transmembrane region" description="Helical" evidence="5">
    <location>
        <begin position="190"/>
        <end position="209"/>
    </location>
</feature>
<feature type="transmembrane region" description="Helical" evidence="5">
    <location>
        <begin position="221"/>
        <end position="243"/>
    </location>
</feature>
<feature type="transmembrane region" description="Helical" evidence="5">
    <location>
        <begin position="134"/>
        <end position="153"/>
    </location>
</feature>